<dbReference type="CDD" id="cd12797">
    <property type="entry name" value="M23_peptidase"/>
    <property type="match status" value="1"/>
</dbReference>
<evidence type="ECO:0000256" key="2">
    <source>
        <dbReference type="SAM" id="MobiDB-lite"/>
    </source>
</evidence>
<keyword evidence="6" id="KW-1185">Reference proteome</keyword>
<evidence type="ECO:0000256" key="1">
    <source>
        <dbReference type="SAM" id="Coils"/>
    </source>
</evidence>
<protein>
    <submittedName>
        <fullName evidence="5">Glycyl-glycine endopeptidase ALE-1</fullName>
        <ecNumber evidence="5">3.4.24.75</ecNumber>
    </submittedName>
</protein>
<dbReference type="InterPro" id="IPR011055">
    <property type="entry name" value="Dup_hybrid_motif"/>
</dbReference>
<gene>
    <name evidence="5" type="ORF">JS278_01035</name>
</gene>
<keyword evidence="3" id="KW-0812">Transmembrane</keyword>
<dbReference type="InterPro" id="IPR050570">
    <property type="entry name" value="Cell_wall_metabolism_enzyme"/>
</dbReference>
<dbReference type="RefSeq" id="WP_114044264.1">
    <property type="nucleotide sequence ID" value="NZ_CP025198.1"/>
</dbReference>
<dbReference type="PANTHER" id="PTHR21666">
    <property type="entry name" value="PEPTIDASE-RELATED"/>
    <property type="match status" value="1"/>
</dbReference>
<keyword evidence="3" id="KW-1133">Transmembrane helix</keyword>
<evidence type="ECO:0000259" key="4">
    <source>
        <dbReference type="Pfam" id="PF01551"/>
    </source>
</evidence>
<accession>A0A344USH0</accession>
<dbReference type="PANTHER" id="PTHR21666:SF270">
    <property type="entry name" value="MUREIN HYDROLASE ACTIVATOR ENVC"/>
    <property type="match status" value="1"/>
</dbReference>
<dbReference type="EC" id="3.4.24.75" evidence="5"/>
<dbReference type="SUPFAM" id="SSF51261">
    <property type="entry name" value="Duplicated hybrid motif"/>
    <property type="match status" value="1"/>
</dbReference>
<proteinExistence type="predicted"/>
<organism evidence="5 6">
    <name type="scientific">Acidipropionibacterium virtanenii</name>
    <dbReference type="NCBI Taxonomy" id="2057246"/>
    <lineage>
        <taxon>Bacteria</taxon>
        <taxon>Bacillati</taxon>
        <taxon>Actinomycetota</taxon>
        <taxon>Actinomycetes</taxon>
        <taxon>Propionibacteriales</taxon>
        <taxon>Propionibacteriaceae</taxon>
        <taxon>Acidipropionibacterium</taxon>
    </lineage>
</organism>
<feature type="region of interest" description="Disordered" evidence="2">
    <location>
        <begin position="27"/>
        <end position="53"/>
    </location>
</feature>
<keyword evidence="1" id="KW-0175">Coiled coil</keyword>
<dbReference type="InterPro" id="IPR016047">
    <property type="entry name" value="M23ase_b-sheet_dom"/>
</dbReference>
<evidence type="ECO:0000313" key="6">
    <source>
        <dbReference type="Proteomes" id="UP000251995"/>
    </source>
</evidence>
<feature type="transmembrane region" description="Helical" evidence="3">
    <location>
        <begin position="57"/>
        <end position="77"/>
    </location>
</feature>
<feature type="compositionally biased region" description="Basic and acidic residues" evidence="2">
    <location>
        <begin position="92"/>
        <end position="109"/>
    </location>
</feature>
<evidence type="ECO:0000313" key="5">
    <source>
        <dbReference type="EMBL" id="AXE38218.1"/>
    </source>
</evidence>
<keyword evidence="3" id="KW-0472">Membrane</keyword>
<evidence type="ECO:0000256" key="3">
    <source>
        <dbReference type="SAM" id="Phobius"/>
    </source>
</evidence>
<feature type="domain" description="M23ase beta-sheet core" evidence="4">
    <location>
        <begin position="265"/>
        <end position="353"/>
    </location>
</feature>
<dbReference type="GO" id="GO:0004222">
    <property type="term" value="F:metalloendopeptidase activity"/>
    <property type="evidence" value="ECO:0007669"/>
    <property type="project" value="TreeGrafter"/>
</dbReference>
<reference evidence="5 6" key="1">
    <citation type="submission" date="2017-12" db="EMBL/GenBank/DDBJ databases">
        <title>The whole genome sequence of the Acidipropionibacterium virtanenii sp. nov. type strain JS278.</title>
        <authorList>
            <person name="Laine P."/>
            <person name="Deptula P."/>
            <person name="Varmanen P."/>
            <person name="Auvinen P."/>
        </authorList>
    </citation>
    <scope>NUCLEOTIDE SEQUENCE [LARGE SCALE GENOMIC DNA]</scope>
    <source>
        <strain evidence="5 6">JS278</strain>
    </source>
</reference>
<feature type="coiled-coil region" evidence="1">
    <location>
        <begin position="187"/>
        <end position="221"/>
    </location>
</feature>
<dbReference type="EMBL" id="CP025198">
    <property type="protein sequence ID" value="AXE38218.1"/>
    <property type="molecule type" value="Genomic_DNA"/>
</dbReference>
<sequence>MSTRTTRRHHGRFAPLDVLRTAIVADDDDSTAQSPLTDEAAPEEPFAEPRRRSRFKVAVAASVVAALGLVTGGAVMLTSASTSSATNVHSLAIDKNHPDITKGEPETESSRSTTTKRSSADNSAAAADKGSLPALDGRGSNVSRSTIRSELDKAMSQSMADQRNNAMDATDSQARAKADAVSGTARAKEMDADVAKAKARAKEIAAEKKAAEAKLAAEAAAAGTPIKTGDLSAVTASGAASLPLATGSYTLGSHWGEYGSWARWHTGEDFIASCGTPLHAVSAGIIGQPTGGSWAGNHVVIHMANGASVLYAHMSSINVSVGQTVKAGQLLGYSGETGRAFGCHMHFEYYPAGTTPGDVYSTTDPLVFLRSIGLKP</sequence>
<dbReference type="Pfam" id="PF01551">
    <property type="entry name" value="Peptidase_M23"/>
    <property type="match status" value="1"/>
</dbReference>
<dbReference type="AlphaFoldDB" id="A0A344USH0"/>
<feature type="region of interest" description="Disordered" evidence="2">
    <location>
        <begin position="82"/>
        <end position="144"/>
    </location>
</feature>
<name>A0A344USH0_9ACTN</name>
<dbReference type="Gene3D" id="2.70.70.10">
    <property type="entry name" value="Glucose Permease (Domain IIA)"/>
    <property type="match status" value="1"/>
</dbReference>
<keyword evidence="5" id="KW-0378">Hydrolase</keyword>
<dbReference type="Proteomes" id="UP000251995">
    <property type="component" value="Chromosome"/>
</dbReference>
<dbReference type="OrthoDB" id="1099523at2"/>
<dbReference type="KEGG" id="acij:JS278_01035"/>
<feature type="compositionally biased region" description="Low complexity" evidence="2">
    <location>
        <begin position="110"/>
        <end position="128"/>
    </location>
</feature>